<dbReference type="Proteomes" id="UP000646827">
    <property type="component" value="Unassembled WGS sequence"/>
</dbReference>
<proteinExistence type="predicted"/>
<evidence type="ECO:0000313" key="1">
    <source>
        <dbReference type="EMBL" id="KAG2216968.1"/>
    </source>
</evidence>
<protein>
    <submittedName>
        <fullName evidence="1">Uncharacterized protein</fullName>
    </submittedName>
</protein>
<evidence type="ECO:0000313" key="2">
    <source>
        <dbReference type="Proteomes" id="UP000646827"/>
    </source>
</evidence>
<name>A0A8H7VHS9_9FUNG</name>
<keyword evidence="2" id="KW-1185">Reference proteome</keyword>
<comment type="caution">
    <text evidence="1">The sequence shown here is derived from an EMBL/GenBank/DDBJ whole genome shotgun (WGS) entry which is preliminary data.</text>
</comment>
<reference evidence="1 2" key="1">
    <citation type="submission" date="2020-12" db="EMBL/GenBank/DDBJ databases">
        <title>Metabolic potential, ecology and presence of endohyphal bacteria is reflected in genomic diversity of Mucoromycotina.</title>
        <authorList>
            <person name="Muszewska A."/>
            <person name="Okrasinska A."/>
            <person name="Steczkiewicz K."/>
            <person name="Drgas O."/>
            <person name="Orlowska M."/>
            <person name="Perlinska-Lenart U."/>
            <person name="Aleksandrzak-Piekarczyk T."/>
            <person name="Szatraj K."/>
            <person name="Zielenkiewicz U."/>
            <person name="Pilsyk S."/>
            <person name="Malc E."/>
            <person name="Mieczkowski P."/>
            <person name="Kruszewska J.S."/>
            <person name="Biernat P."/>
            <person name="Pawlowska J."/>
        </authorList>
    </citation>
    <scope>NUCLEOTIDE SEQUENCE [LARGE SCALE GENOMIC DNA]</scope>
    <source>
        <strain evidence="1 2">CBS 142.35</strain>
    </source>
</reference>
<sequence>MNRLPKTMQVSVHITREEIKLEEDTNNQSQDILLDLELTIVEKSFSDNISILIKQDYSIRSNHLSGGHSARWGCRSASGSCSHIATKSNMVHSSHVGSIACSCGRHNATHGSS</sequence>
<dbReference type="EMBL" id="JAEPRB010000341">
    <property type="protein sequence ID" value="KAG2216968.1"/>
    <property type="molecule type" value="Genomic_DNA"/>
</dbReference>
<organism evidence="1 2">
    <name type="scientific">Circinella minor</name>
    <dbReference type="NCBI Taxonomy" id="1195481"/>
    <lineage>
        <taxon>Eukaryota</taxon>
        <taxon>Fungi</taxon>
        <taxon>Fungi incertae sedis</taxon>
        <taxon>Mucoromycota</taxon>
        <taxon>Mucoromycotina</taxon>
        <taxon>Mucoromycetes</taxon>
        <taxon>Mucorales</taxon>
        <taxon>Lichtheimiaceae</taxon>
        <taxon>Circinella</taxon>
    </lineage>
</organism>
<accession>A0A8H7VHS9</accession>
<dbReference type="AlphaFoldDB" id="A0A8H7VHS9"/>
<gene>
    <name evidence="1" type="ORF">INT45_007403</name>
</gene>